<evidence type="ECO:0000256" key="5">
    <source>
        <dbReference type="ARBA" id="ARBA00023136"/>
    </source>
</evidence>
<reference evidence="10 11" key="1">
    <citation type="submission" date="2020-06" db="EMBL/GenBank/DDBJ databases">
        <title>Nonomuraea sp. SMC257, a novel actinomycete isolated from soil.</title>
        <authorList>
            <person name="Chanama M."/>
        </authorList>
    </citation>
    <scope>NUCLEOTIDE SEQUENCE [LARGE SCALE GENOMIC DNA]</scope>
    <source>
        <strain evidence="10 11">SMC257</strain>
    </source>
</reference>
<dbReference type="InterPro" id="IPR049453">
    <property type="entry name" value="Memb_transporter_dom"/>
</dbReference>
<dbReference type="PANTHER" id="PTHR30509:SF9">
    <property type="entry name" value="MULTIDRUG RESISTANCE PROTEIN MDTO"/>
    <property type="match status" value="1"/>
</dbReference>
<feature type="transmembrane region" description="Helical" evidence="8">
    <location>
        <begin position="57"/>
        <end position="79"/>
    </location>
</feature>
<evidence type="ECO:0000256" key="2">
    <source>
        <dbReference type="ARBA" id="ARBA00022475"/>
    </source>
</evidence>
<feature type="transmembrane region" description="Helical" evidence="8">
    <location>
        <begin position="338"/>
        <end position="358"/>
    </location>
</feature>
<evidence type="ECO:0000256" key="3">
    <source>
        <dbReference type="ARBA" id="ARBA00022692"/>
    </source>
</evidence>
<dbReference type="GO" id="GO:0005886">
    <property type="term" value="C:plasma membrane"/>
    <property type="evidence" value="ECO:0007669"/>
    <property type="project" value="UniProtKB-SubCell"/>
</dbReference>
<evidence type="ECO:0000256" key="7">
    <source>
        <dbReference type="SAM" id="MobiDB-lite"/>
    </source>
</evidence>
<proteinExistence type="inferred from homology"/>
<keyword evidence="3 8" id="KW-0812">Transmembrane</keyword>
<comment type="similarity">
    <text evidence="6">Belongs to the YccS/YhfK family.</text>
</comment>
<evidence type="ECO:0000256" key="6">
    <source>
        <dbReference type="ARBA" id="ARBA00043993"/>
    </source>
</evidence>
<feature type="compositionally biased region" description="Basic and acidic residues" evidence="7">
    <location>
        <begin position="391"/>
        <end position="415"/>
    </location>
</feature>
<feature type="region of interest" description="Disordered" evidence="7">
    <location>
        <begin position="390"/>
        <end position="415"/>
    </location>
</feature>
<feature type="domain" description="Integral membrane bound transporter" evidence="9">
    <location>
        <begin position="259"/>
        <end position="375"/>
    </location>
</feature>
<evidence type="ECO:0000313" key="10">
    <source>
        <dbReference type="EMBL" id="NUW34043.1"/>
    </source>
</evidence>
<comment type="subcellular location">
    <subcellularLocation>
        <location evidence="1">Cell membrane</location>
        <topology evidence="1">Multi-pass membrane protein</topology>
    </subcellularLocation>
</comment>
<comment type="caution">
    <text evidence="10">The sequence shown here is derived from an EMBL/GenBank/DDBJ whole genome shotgun (WGS) entry which is preliminary data.</text>
</comment>
<evidence type="ECO:0000256" key="4">
    <source>
        <dbReference type="ARBA" id="ARBA00022989"/>
    </source>
</evidence>
<keyword evidence="4 8" id="KW-1133">Transmembrane helix</keyword>
<accession>A0A7Y6IAC5</accession>
<dbReference type="Pfam" id="PF13515">
    <property type="entry name" value="FUSC_2"/>
    <property type="match status" value="1"/>
</dbReference>
<protein>
    <submittedName>
        <fullName evidence="10">FUSC family protein</fullName>
    </submittedName>
</protein>
<feature type="transmembrane region" description="Helical" evidence="8">
    <location>
        <begin position="364"/>
        <end position="384"/>
    </location>
</feature>
<feature type="transmembrane region" description="Helical" evidence="8">
    <location>
        <begin position="302"/>
        <end position="326"/>
    </location>
</feature>
<keyword evidence="2" id="KW-1003">Cell membrane</keyword>
<feature type="transmembrane region" description="Helical" evidence="8">
    <location>
        <begin position="86"/>
        <end position="107"/>
    </location>
</feature>
<dbReference type="Proteomes" id="UP000586042">
    <property type="component" value="Unassembled WGS sequence"/>
</dbReference>
<organism evidence="10 11">
    <name type="scientific">Nonomuraea montanisoli</name>
    <dbReference type="NCBI Taxonomy" id="2741721"/>
    <lineage>
        <taxon>Bacteria</taxon>
        <taxon>Bacillati</taxon>
        <taxon>Actinomycetota</taxon>
        <taxon>Actinomycetes</taxon>
        <taxon>Streptosporangiales</taxon>
        <taxon>Streptosporangiaceae</taxon>
        <taxon>Nonomuraea</taxon>
    </lineage>
</organism>
<name>A0A7Y6IAC5_9ACTN</name>
<evidence type="ECO:0000256" key="1">
    <source>
        <dbReference type="ARBA" id="ARBA00004651"/>
    </source>
</evidence>
<dbReference type="EMBL" id="JABWGN010000008">
    <property type="protein sequence ID" value="NUW34043.1"/>
    <property type="molecule type" value="Genomic_DNA"/>
</dbReference>
<feature type="transmembrane region" description="Helical" evidence="8">
    <location>
        <begin position="127"/>
        <end position="148"/>
    </location>
</feature>
<feature type="region of interest" description="Disordered" evidence="7">
    <location>
        <begin position="155"/>
        <end position="223"/>
    </location>
</feature>
<evidence type="ECO:0000256" key="8">
    <source>
        <dbReference type="SAM" id="Phobius"/>
    </source>
</evidence>
<sequence>MAVGALGVGGPVALGVAAGRPALGALAAVGALAATGLSSPAGPREGASPGSASAGAVLRGAASIVGAVAAAGFAGAAVTGHGWGGAVALVLLAAVAALAGGAGRPMAELTTRFVTFMVITTGPARNGHPLAVSAVVAAGVAWGVLLALPPALTLARGTGDAPHRPQARKTNAAPRRASPPRASAALRQSSARVTARDALRRASPPRTGDVPRQDSAHVTGEAPRRRSVAFARRVRLGALSATSRRYAVRLTACLGAAQVIALLWPHPTASWISVTVVIVVRRQLTGAARRAVERAAGTAAGALAAAALPLWALTAWPFTLLVAGLAALRPAFKDRRPALYAAVMTPLVLLLTGGAPAGLAGLRIADTAIGCALALGFGYLPWAVRRRKQAHQQDDRTDQAASRPDKVRSTRADVE</sequence>
<keyword evidence="11" id="KW-1185">Reference proteome</keyword>
<feature type="compositionally biased region" description="Low complexity" evidence="7">
    <location>
        <begin position="172"/>
        <end position="192"/>
    </location>
</feature>
<dbReference type="RefSeq" id="WP_175591492.1">
    <property type="nucleotide sequence ID" value="NZ_JABWGN010000008.1"/>
</dbReference>
<gene>
    <name evidence="10" type="ORF">HTZ77_21775</name>
</gene>
<dbReference type="AlphaFoldDB" id="A0A7Y6IAC5"/>
<evidence type="ECO:0000259" key="9">
    <source>
        <dbReference type="Pfam" id="PF13515"/>
    </source>
</evidence>
<dbReference type="PANTHER" id="PTHR30509">
    <property type="entry name" value="P-HYDROXYBENZOIC ACID EFFLUX PUMP SUBUNIT-RELATED"/>
    <property type="match status" value="1"/>
</dbReference>
<feature type="transmembrane region" description="Helical" evidence="8">
    <location>
        <begin position="246"/>
        <end position="264"/>
    </location>
</feature>
<evidence type="ECO:0000313" key="11">
    <source>
        <dbReference type="Proteomes" id="UP000586042"/>
    </source>
</evidence>
<keyword evidence="5 8" id="KW-0472">Membrane</keyword>